<dbReference type="NCBIfam" id="TIGR02385">
    <property type="entry name" value="RelE_StbE"/>
    <property type="match status" value="1"/>
</dbReference>
<evidence type="ECO:0000313" key="3">
    <source>
        <dbReference type="EMBL" id="UPO24371.1"/>
    </source>
</evidence>
<dbReference type="SUPFAM" id="SSF143011">
    <property type="entry name" value="RelE-like"/>
    <property type="match status" value="1"/>
</dbReference>
<keyword evidence="2" id="KW-1277">Toxin-antitoxin system</keyword>
<dbReference type="Pfam" id="PF05016">
    <property type="entry name" value="ParE_toxin"/>
    <property type="match status" value="1"/>
</dbReference>
<proteinExistence type="inferred from homology"/>
<evidence type="ECO:0000256" key="1">
    <source>
        <dbReference type="ARBA" id="ARBA00006226"/>
    </source>
</evidence>
<gene>
    <name evidence="3" type="ORF">MZO21_06095</name>
</gene>
<accession>A0ABY4JY61</accession>
<reference evidence="3 4" key="1">
    <citation type="submission" date="2022-04" db="EMBL/GenBank/DDBJ databases">
        <title>Occurrence of NDM-1-producing Shewanella putrefaciens and Acinetobacter portensis in a dairy farm from China.</title>
        <authorList>
            <person name="Li R."/>
            <person name="Zhang L."/>
        </authorList>
    </citation>
    <scope>NUCLEOTIDE SEQUENCE [LARGE SCALE GENOMIC DNA]</scope>
    <source>
        <strain evidence="3 4">JNE5</strain>
    </source>
</reference>
<sequence length="98" mass="11539">MTYKLLRHKEFTAEWEKLPSVIREQFKKKLAKIIKQPHVPKSLLRGNLAGCCYKIKLLKAGFRLVYQVRDDQVIILLVTVGKREDNVVYVEAKKRIEE</sequence>
<evidence type="ECO:0000313" key="4">
    <source>
        <dbReference type="Proteomes" id="UP000831422"/>
    </source>
</evidence>
<dbReference type="InterPro" id="IPR035093">
    <property type="entry name" value="RelE/ParE_toxin_dom_sf"/>
</dbReference>
<dbReference type="RefSeq" id="WP_248103499.1">
    <property type="nucleotide sequence ID" value="NZ_CP096120.1"/>
</dbReference>
<protein>
    <submittedName>
        <fullName evidence="3">Type II toxin-antitoxin system RelE/ParE family toxin</fullName>
    </submittedName>
</protein>
<dbReference type="Gene3D" id="3.30.2310.20">
    <property type="entry name" value="RelE-like"/>
    <property type="match status" value="1"/>
</dbReference>
<comment type="similarity">
    <text evidence="1">Belongs to the RelE toxin family.</text>
</comment>
<organism evidence="3 4">
    <name type="scientific">Acinetobacter portensis</name>
    <dbReference type="NCBI Taxonomy" id="1839785"/>
    <lineage>
        <taxon>Bacteria</taxon>
        <taxon>Pseudomonadati</taxon>
        <taxon>Pseudomonadota</taxon>
        <taxon>Gammaproteobacteria</taxon>
        <taxon>Moraxellales</taxon>
        <taxon>Moraxellaceae</taxon>
        <taxon>Acinetobacter</taxon>
    </lineage>
</organism>
<dbReference type="PANTHER" id="PTHR35601:SF1">
    <property type="entry name" value="TOXIN RELE"/>
    <property type="match status" value="1"/>
</dbReference>
<evidence type="ECO:0000256" key="2">
    <source>
        <dbReference type="ARBA" id="ARBA00022649"/>
    </source>
</evidence>
<keyword evidence="4" id="KW-1185">Reference proteome</keyword>
<dbReference type="EMBL" id="CP096120">
    <property type="protein sequence ID" value="UPO24371.1"/>
    <property type="molecule type" value="Genomic_DNA"/>
</dbReference>
<name>A0ABY4JY61_9GAMM</name>
<dbReference type="PANTHER" id="PTHR35601">
    <property type="entry name" value="TOXIN RELE"/>
    <property type="match status" value="1"/>
</dbReference>
<dbReference type="InterPro" id="IPR007712">
    <property type="entry name" value="RelE/ParE_toxin"/>
</dbReference>
<dbReference type="Proteomes" id="UP000831422">
    <property type="component" value="Chromosome"/>
</dbReference>